<gene>
    <name evidence="1" type="ORF">SAMN05421664_0483</name>
</gene>
<dbReference type="AlphaFoldDB" id="A0A1H0Y4S6"/>
<dbReference type="OrthoDB" id="947646at2"/>
<dbReference type="RefSeq" id="WP_089753283.1">
    <property type="nucleotide sequence ID" value="NZ_FNKL01000001.1"/>
</dbReference>
<sequence>MKAKVIAGVPQQKKGGFHDTESEKTFDNPAITSQKFEILKERFLSVNNWKKYCGKHSADFKLFDAYGNFVDKKSEIGDFIRIDIPGPGDVEAKGYDWVQIISMFDEEDDNFAKIIITCRPSVIPDKKKHRHIAHFYSDKASSTFIISREGNVLKTGVYGRNETPNFNTGFLNKIRNIFITLGGIAGISKIQWKTLSDGLLDFE</sequence>
<dbReference type="Proteomes" id="UP000199627">
    <property type="component" value="Unassembled WGS sequence"/>
</dbReference>
<proteinExistence type="predicted"/>
<dbReference type="STRING" id="311333.SAMN05421664_0483"/>
<organism evidence="1 2">
    <name type="scientific">Chryseobacterium soldanellicola</name>
    <dbReference type="NCBI Taxonomy" id="311333"/>
    <lineage>
        <taxon>Bacteria</taxon>
        <taxon>Pseudomonadati</taxon>
        <taxon>Bacteroidota</taxon>
        <taxon>Flavobacteriia</taxon>
        <taxon>Flavobacteriales</taxon>
        <taxon>Weeksellaceae</taxon>
        <taxon>Chryseobacterium group</taxon>
        <taxon>Chryseobacterium</taxon>
    </lineage>
</organism>
<accession>A0A1H0Y4S6</accession>
<dbReference type="EMBL" id="FNKL01000001">
    <property type="protein sequence ID" value="SDQ10138.1"/>
    <property type="molecule type" value="Genomic_DNA"/>
</dbReference>
<reference evidence="2" key="1">
    <citation type="submission" date="2016-10" db="EMBL/GenBank/DDBJ databases">
        <authorList>
            <person name="Varghese N."/>
            <person name="Submissions S."/>
        </authorList>
    </citation>
    <scope>NUCLEOTIDE SEQUENCE [LARGE SCALE GENOMIC DNA]</scope>
    <source>
        <strain evidence="2">DSM 17072</strain>
    </source>
</reference>
<name>A0A1H0Y4S6_9FLAO</name>
<evidence type="ECO:0000313" key="1">
    <source>
        <dbReference type="EMBL" id="SDQ10138.1"/>
    </source>
</evidence>
<protein>
    <submittedName>
        <fullName evidence="1">Uncharacterized protein</fullName>
    </submittedName>
</protein>
<evidence type="ECO:0000313" key="2">
    <source>
        <dbReference type="Proteomes" id="UP000199627"/>
    </source>
</evidence>
<keyword evidence="2" id="KW-1185">Reference proteome</keyword>